<comment type="caution">
    <text evidence="2">The sequence shown here is derived from an EMBL/GenBank/DDBJ whole genome shotgun (WGS) entry which is preliminary data.</text>
</comment>
<sequence>MNLFSIIFLCSVSIVGFGEVFAQQQPDPISPLITFLQQLQGLRQLYSGDGARNSGGLFGFAQQLESGNPVLTSNSIDGSSDVPPTNVNTNRVRPRLIDFLQSSRAANFLERLFRNNNRNDRLTNTFAENLLGLIFNRRTNNVNANTASAAN</sequence>
<evidence type="ECO:0000313" key="2">
    <source>
        <dbReference type="EMBL" id="OXA60924.1"/>
    </source>
</evidence>
<evidence type="ECO:0000256" key="1">
    <source>
        <dbReference type="SAM" id="SignalP"/>
    </source>
</evidence>
<dbReference type="EMBL" id="LNIX01000002">
    <property type="protein sequence ID" value="OXA60924.1"/>
    <property type="molecule type" value="Genomic_DNA"/>
</dbReference>
<feature type="signal peptide" evidence="1">
    <location>
        <begin position="1"/>
        <end position="22"/>
    </location>
</feature>
<evidence type="ECO:0000313" key="3">
    <source>
        <dbReference type="Proteomes" id="UP000198287"/>
    </source>
</evidence>
<feature type="chain" id="PRO_5013030992" evidence="1">
    <location>
        <begin position="23"/>
        <end position="151"/>
    </location>
</feature>
<protein>
    <submittedName>
        <fullName evidence="2">A-kinase anchor protein 6</fullName>
    </submittedName>
</protein>
<name>A0A226EV23_FOLCA</name>
<keyword evidence="1" id="KW-0732">Signal</keyword>
<proteinExistence type="predicted"/>
<reference evidence="2 3" key="1">
    <citation type="submission" date="2015-12" db="EMBL/GenBank/DDBJ databases">
        <title>The genome of Folsomia candida.</title>
        <authorList>
            <person name="Faddeeva A."/>
            <person name="Derks M.F."/>
            <person name="Anvar Y."/>
            <person name="Smit S."/>
            <person name="Van Straalen N."/>
            <person name="Roelofs D."/>
        </authorList>
    </citation>
    <scope>NUCLEOTIDE SEQUENCE [LARGE SCALE GENOMIC DNA]</scope>
    <source>
        <strain evidence="2 3">VU population</strain>
        <tissue evidence="2">Whole body</tissue>
    </source>
</reference>
<dbReference type="AlphaFoldDB" id="A0A226EV23"/>
<accession>A0A226EV23</accession>
<keyword evidence="2" id="KW-0418">Kinase</keyword>
<organism evidence="2 3">
    <name type="scientific">Folsomia candida</name>
    <name type="common">Springtail</name>
    <dbReference type="NCBI Taxonomy" id="158441"/>
    <lineage>
        <taxon>Eukaryota</taxon>
        <taxon>Metazoa</taxon>
        <taxon>Ecdysozoa</taxon>
        <taxon>Arthropoda</taxon>
        <taxon>Hexapoda</taxon>
        <taxon>Collembola</taxon>
        <taxon>Entomobryomorpha</taxon>
        <taxon>Isotomoidea</taxon>
        <taxon>Isotomidae</taxon>
        <taxon>Proisotominae</taxon>
        <taxon>Folsomia</taxon>
    </lineage>
</organism>
<gene>
    <name evidence="2" type="ORF">Fcan01_04438</name>
</gene>
<keyword evidence="2" id="KW-0808">Transferase</keyword>
<keyword evidence="3" id="KW-1185">Reference proteome</keyword>
<dbReference type="Proteomes" id="UP000198287">
    <property type="component" value="Unassembled WGS sequence"/>
</dbReference>
<dbReference type="GO" id="GO:0016301">
    <property type="term" value="F:kinase activity"/>
    <property type="evidence" value="ECO:0007669"/>
    <property type="project" value="UniProtKB-KW"/>
</dbReference>